<dbReference type="InterPro" id="IPR008538">
    <property type="entry name" value="Uma2"/>
</dbReference>
<dbReference type="SUPFAM" id="SSF52980">
    <property type="entry name" value="Restriction endonuclease-like"/>
    <property type="match status" value="1"/>
</dbReference>
<protein>
    <recommendedName>
        <fullName evidence="1">Putative restriction endonuclease domain-containing protein</fullName>
    </recommendedName>
</protein>
<organism evidence="2 3">
    <name type="scientific">Leptolyngbya boryana NIES-2135</name>
    <dbReference type="NCBI Taxonomy" id="1973484"/>
    <lineage>
        <taxon>Bacteria</taxon>
        <taxon>Bacillati</taxon>
        <taxon>Cyanobacteriota</taxon>
        <taxon>Cyanophyceae</taxon>
        <taxon>Leptolyngbyales</taxon>
        <taxon>Leptolyngbyaceae</taxon>
        <taxon>Leptolyngbya group</taxon>
        <taxon>Leptolyngbya</taxon>
    </lineage>
</organism>
<reference evidence="2 3" key="1">
    <citation type="submission" date="2017-06" db="EMBL/GenBank/DDBJ databases">
        <title>Genome sequencing of cyanobaciteial culture collection at National Institute for Environmental Studies (NIES).</title>
        <authorList>
            <person name="Hirose Y."/>
            <person name="Shimura Y."/>
            <person name="Fujisawa T."/>
            <person name="Nakamura Y."/>
            <person name="Kawachi M."/>
        </authorList>
    </citation>
    <scope>NUCLEOTIDE SEQUENCE [LARGE SCALE GENOMIC DNA]</scope>
    <source>
        <strain evidence="2 3">NIES-2135</strain>
    </source>
</reference>
<keyword evidence="3" id="KW-1185">Reference proteome</keyword>
<dbReference type="CDD" id="cd06260">
    <property type="entry name" value="DUF820-like"/>
    <property type="match status" value="1"/>
</dbReference>
<dbReference type="Gene3D" id="3.90.1570.10">
    <property type="entry name" value="tt1808, chain A"/>
    <property type="match status" value="1"/>
</dbReference>
<dbReference type="Pfam" id="PF05685">
    <property type="entry name" value="Uma2"/>
    <property type="match status" value="1"/>
</dbReference>
<dbReference type="InterPro" id="IPR011335">
    <property type="entry name" value="Restrct_endonuc-II-like"/>
</dbReference>
<evidence type="ECO:0000259" key="1">
    <source>
        <dbReference type="Pfam" id="PF05685"/>
    </source>
</evidence>
<dbReference type="EMBL" id="AP018203">
    <property type="protein sequence ID" value="BAY58193.1"/>
    <property type="molecule type" value="Genomic_DNA"/>
</dbReference>
<gene>
    <name evidence="2" type="ORF">NIES2135_50660</name>
</gene>
<evidence type="ECO:0000313" key="3">
    <source>
        <dbReference type="Proteomes" id="UP000217895"/>
    </source>
</evidence>
<sequence length="192" mass="21787">MPTAQTHSQDSVILLHNKSWQDFEQMDRLFSEVKRRLSFYQGTIELRMPGQDHKVFSGIIAFLLGLYCLDKGVWFLPTGSFTQKKPPEAAAEADESYCFGSRKPIPDLAIEIIFTSGSESKLLKYQALGVLEVWFWEDGVFKLYRLSDNGYQAIQSSLIPGLEDLDIQLLSRCVLIAETDMQTAVNELRKGI</sequence>
<name>A0A1Z4JNH8_LEPBY</name>
<evidence type="ECO:0000313" key="2">
    <source>
        <dbReference type="EMBL" id="BAY58193.1"/>
    </source>
</evidence>
<dbReference type="AlphaFoldDB" id="A0A1Z4JNH8"/>
<dbReference type="PANTHER" id="PTHR47152">
    <property type="entry name" value="SLR2084 PROTEIN-RELATED"/>
    <property type="match status" value="1"/>
</dbReference>
<feature type="domain" description="Putative restriction endonuclease" evidence="1">
    <location>
        <begin position="20"/>
        <end position="156"/>
    </location>
</feature>
<proteinExistence type="predicted"/>
<dbReference type="InterPro" id="IPR012296">
    <property type="entry name" value="Nuclease_put_TT1808"/>
</dbReference>
<accession>A0A1Z4JNH8</accession>
<dbReference type="PANTHER" id="PTHR47152:SF4">
    <property type="entry name" value="SLR0445 PROTEIN"/>
    <property type="match status" value="1"/>
</dbReference>
<dbReference type="Proteomes" id="UP000217895">
    <property type="component" value="Chromosome"/>
</dbReference>